<protein>
    <submittedName>
        <fullName evidence="2">STAS domain-containing protein</fullName>
    </submittedName>
</protein>
<dbReference type="STRING" id="1166073.SAMN05192530_101461"/>
<dbReference type="RefSeq" id="WP_210184130.1">
    <property type="nucleotide sequence ID" value="NZ_FNIT01000001.1"/>
</dbReference>
<dbReference type="InterPro" id="IPR058548">
    <property type="entry name" value="MlaB-like_STAS"/>
</dbReference>
<organism evidence="2 3">
    <name type="scientific">Aureimonas jatrophae</name>
    <dbReference type="NCBI Taxonomy" id="1166073"/>
    <lineage>
        <taxon>Bacteria</taxon>
        <taxon>Pseudomonadati</taxon>
        <taxon>Pseudomonadota</taxon>
        <taxon>Alphaproteobacteria</taxon>
        <taxon>Hyphomicrobiales</taxon>
        <taxon>Aurantimonadaceae</taxon>
        <taxon>Aureimonas</taxon>
    </lineage>
</organism>
<dbReference type="InterPro" id="IPR036513">
    <property type="entry name" value="STAS_dom_sf"/>
</dbReference>
<evidence type="ECO:0000313" key="3">
    <source>
        <dbReference type="Proteomes" id="UP000198793"/>
    </source>
</evidence>
<dbReference type="Proteomes" id="UP000198793">
    <property type="component" value="Unassembled WGS sequence"/>
</dbReference>
<dbReference type="SUPFAM" id="SSF52091">
    <property type="entry name" value="SpoIIaa-like"/>
    <property type="match status" value="1"/>
</dbReference>
<accession>A0A1H0CTR8</accession>
<sequence>MSDTTRTDDLPELTLPPEILAMMASFEAAASNEEEAQEEHVVETPPLLATLPEAADDEAPGENETVLVLAPVLDITATAPLHAALLAHRGRPLRVEAGEVKRLGGQCLQLLLSAGRTFSADRVPIRLQGASDAFRRDLALFGIADPFLVDAA</sequence>
<dbReference type="EMBL" id="FNIT01000001">
    <property type="protein sequence ID" value="SDN61292.1"/>
    <property type="molecule type" value="Genomic_DNA"/>
</dbReference>
<keyword evidence="3" id="KW-1185">Reference proteome</keyword>
<evidence type="ECO:0000313" key="2">
    <source>
        <dbReference type="EMBL" id="SDN61292.1"/>
    </source>
</evidence>
<reference evidence="2 3" key="1">
    <citation type="submission" date="2016-10" db="EMBL/GenBank/DDBJ databases">
        <authorList>
            <person name="de Groot N.N."/>
        </authorList>
    </citation>
    <scope>NUCLEOTIDE SEQUENCE [LARGE SCALE GENOMIC DNA]</scope>
    <source>
        <strain evidence="3">L7-484,KACC 16230,DSM 25025</strain>
    </source>
</reference>
<evidence type="ECO:0000259" key="1">
    <source>
        <dbReference type="Pfam" id="PF13466"/>
    </source>
</evidence>
<feature type="domain" description="MlaB-like STAS" evidence="1">
    <location>
        <begin position="67"/>
        <end position="143"/>
    </location>
</feature>
<name>A0A1H0CTR8_9HYPH</name>
<dbReference type="Pfam" id="PF13466">
    <property type="entry name" value="STAS_2"/>
    <property type="match status" value="1"/>
</dbReference>
<dbReference type="AlphaFoldDB" id="A0A1H0CTR8"/>
<proteinExistence type="predicted"/>
<gene>
    <name evidence="2" type="ORF">SAMN05192530_101461</name>
</gene>